<protein>
    <submittedName>
        <fullName evidence="1">Uncharacterized protein</fullName>
    </submittedName>
</protein>
<dbReference type="EMBL" id="BMHE01000060">
    <property type="protein sequence ID" value="GGA10346.1"/>
    <property type="molecule type" value="Genomic_DNA"/>
</dbReference>
<dbReference type="Proteomes" id="UP000615455">
    <property type="component" value="Unassembled WGS sequence"/>
</dbReference>
<evidence type="ECO:0000313" key="2">
    <source>
        <dbReference type="Proteomes" id="UP000615455"/>
    </source>
</evidence>
<evidence type="ECO:0000313" key="1">
    <source>
        <dbReference type="EMBL" id="GGA10346.1"/>
    </source>
</evidence>
<gene>
    <name evidence="1" type="ORF">GCM10008018_64740</name>
</gene>
<accession>A0ABQ1FH06</accession>
<dbReference type="RefSeq" id="WP_189019679.1">
    <property type="nucleotide sequence ID" value="NZ_BMHE01000060.1"/>
</dbReference>
<proteinExistence type="predicted"/>
<comment type="caution">
    <text evidence="1">The sequence shown here is derived from an EMBL/GenBank/DDBJ whole genome shotgun (WGS) entry which is preliminary data.</text>
</comment>
<keyword evidence="2" id="KW-1185">Reference proteome</keyword>
<name>A0ABQ1FH06_9BACL</name>
<organism evidence="1 2">
    <name type="scientific">Paenibacillus marchantiophytorum</name>
    <dbReference type="NCBI Taxonomy" id="1619310"/>
    <lineage>
        <taxon>Bacteria</taxon>
        <taxon>Bacillati</taxon>
        <taxon>Bacillota</taxon>
        <taxon>Bacilli</taxon>
        <taxon>Bacillales</taxon>
        <taxon>Paenibacillaceae</taxon>
        <taxon>Paenibacillus</taxon>
    </lineage>
</organism>
<reference evidence="2" key="1">
    <citation type="journal article" date="2019" name="Int. J. Syst. Evol. Microbiol.">
        <title>The Global Catalogue of Microorganisms (GCM) 10K type strain sequencing project: providing services to taxonomists for standard genome sequencing and annotation.</title>
        <authorList>
            <consortium name="The Broad Institute Genomics Platform"/>
            <consortium name="The Broad Institute Genome Sequencing Center for Infectious Disease"/>
            <person name="Wu L."/>
            <person name="Ma J."/>
        </authorList>
    </citation>
    <scope>NUCLEOTIDE SEQUENCE [LARGE SCALE GENOMIC DNA]</scope>
    <source>
        <strain evidence="2">CGMCC 1.15043</strain>
    </source>
</reference>
<sequence length="158" mass="17869">MDNQVKELLASDQNHPVTAQLDISTLKIKADLTKFYYYSSGFTANTVPIKLLSICAYNEIAKTLHREEQNPLSDQETLLIRPMYAIFSGNDISNDSISFMLHQVQLELPIKQIVEGRVVPLGFPDLCFIVSDGNEFSSSYCQTNTFRVLFTFNFGCRA</sequence>